<keyword evidence="3" id="KW-1185">Reference proteome</keyword>
<feature type="region of interest" description="Disordered" evidence="1">
    <location>
        <begin position="146"/>
        <end position="194"/>
    </location>
</feature>
<reference evidence="2 3" key="1">
    <citation type="submission" date="2019-01" db="EMBL/GenBank/DDBJ databases">
        <title>Draft genome sequence of Psathyrella aberdarensis IHI B618.</title>
        <authorList>
            <person name="Buettner E."/>
            <person name="Kellner H."/>
        </authorList>
    </citation>
    <scope>NUCLEOTIDE SEQUENCE [LARGE SCALE GENOMIC DNA]</scope>
    <source>
        <strain evidence="2 3">IHI B618</strain>
    </source>
</reference>
<dbReference type="AlphaFoldDB" id="A0A4Q2DHY4"/>
<sequence length="194" mass="22162">MSLIPQDWLCEFASFITERFTHRDQLSNLEILLSRANSYMGKKLPVSVYLKLASNVRTRCLQVLRHNEMTHQESELRCLLRALIRDSWHENNFISRYSSIPYQHVVNDDYNCDMMMLDNIDDLEALYRLEARDELELNATAVSDTESVSSLSVSTESESPEGLRPFIDLEDSETLLSDADSDEGTDKSKSASGV</sequence>
<feature type="compositionally biased region" description="Acidic residues" evidence="1">
    <location>
        <begin position="168"/>
        <end position="183"/>
    </location>
</feature>
<dbReference type="Proteomes" id="UP000290288">
    <property type="component" value="Unassembled WGS sequence"/>
</dbReference>
<comment type="caution">
    <text evidence="2">The sequence shown here is derived from an EMBL/GenBank/DDBJ whole genome shotgun (WGS) entry which is preliminary data.</text>
</comment>
<proteinExistence type="predicted"/>
<evidence type="ECO:0000313" key="2">
    <source>
        <dbReference type="EMBL" id="RXW18676.1"/>
    </source>
</evidence>
<feature type="compositionally biased region" description="Basic and acidic residues" evidence="1">
    <location>
        <begin position="184"/>
        <end position="194"/>
    </location>
</feature>
<evidence type="ECO:0000256" key="1">
    <source>
        <dbReference type="SAM" id="MobiDB-lite"/>
    </source>
</evidence>
<dbReference type="EMBL" id="SDEE01000249">
    <property type="protein sequence ID" value="RXW18676.1"/>
    <property type="molecule type" value="Genomic_DNA"/>
</dbReference>
<gene>
    <name evidence="2" type="ORF">EST38_g7177</name>
</gene>
<evidence type="ECO:0000313" key="3">
    <source>
        <dbReference type="Proteomes" id="UP000290288"/>
    </source>
</evidence>
<organism evidence="2 3">
    <name type="scientific">Candolleomyces aberdarensis</name>
    <dbReference type="NCBI Taxonomy" id="2316362"/>
    <lineage>
        <taxon>Eukaryota</taxon>
        <taxon>Fungi</taxon>
        <taxon>Dikarya</taxon>
        <taxon>Basidiomycota</taxon>
        <taxon>Agaricomycotina</taxon>
        <taxon>Agaricomycetes</taxon>
        <taxon>Agaricomycetidae</taxon>
        <taxon>Agaricales</taxon>
        <taxon>Agaricineae</taxon>
        <taxon>Psathyrellaceae</taxon>
        <taxon>Candolleomyces</taxon>
    </lineage>
</organism>
<feature type="compositionally biased region" description="Low complexity" evidence="1">
    <location>
        <begin position="146"/>
        <end position="157"/>
    </location>
</feature>
<protein>
    <submittedName>
        <fullName evidence="2">Uncharacterized protein</fullName>
    </submittedName>
</protein>
<name>A0A4Q2DHY4_9AGAR</name>
<accession>A0A4Q2DHY4</accession>